<accession>A0A9N8EKI1</accession>
<dbReference type="PANTHER" id="PTHR43642">
    <property type="entry name" value="HYBRID SIGNAL TRANSDUCTION HISTIDINE KINASE G"/>
    <property type="match status" value="1"/>
</dbReference>
<dbReference type="InterPro" id="IPR041664">
    <property type="entry name" value="AAA_16"/>
</dbReference>
<evidence type="ECO:0000256" key="1">
    <source>
        <dbReference type="SAM" id="MobiDB-lite"/>
    </source>
</evidence>
<dbReference type="SUPFAM" id="SSF52540">
    <property type="entry name" value="P-loop containing nucleoside triphosphate hydrolases"/>
    <property type="match status" value="1"/>
</dbReference>
<feature type="domain" description="Orc1-like AAA ATPase" evidence="2">
    <location>
        <begin position="16"/>
        <end position="213"/>
    </location>
</feature>
<dbReference type="PANTHER" id="PTHR43642:SF1">
    <property type="entry name" value="HYBRID SIGNAL TRANSDUCTION HISTIDINE KINASE G"/>
    <property type="match status" value="1"/>
</dbReference>
<evidence type="ECO:0000313" key="4">
    <source>
        <dbReference type="Proteomes" id="UP001153069"/>
    </source>
</evidence>
<sequence length="1152" mass="129535">MNTEIFLQSLKRHEGKLFGRDEEVQQLHAIFEKAVSEPSVNNAFAVFLHGYSGSGKSMLITHALQHNMPETGYFVYGKYDQQRSSRPYAALTDACHDLCVQLLTREKNAHRETDLKSKREKAIEELEETLVNDFLLLSELIPELGTLLPALQAAAGGAVVPGTFQFDRLKTALINFLASVAQNIPIVLFLDDIQWSDAASIDILRGLLKPVEECTSKVKLLLVGAYRDNELTSGHPLYEPVSTLEKMSNASKIHVSDLTHQSLNLFIASLLKYEETPDVTLQLSKKMHERTHGNIFFVLQFLEMLVTTEILQFSFVTMKWGWDEIKLLEQTNATANVTDLLVTRLRRLPPDTALALIIASQLGNRFDAMMVGYILKQWQDHTEGNLDKDLSASRILHFDPGEAKEDEGEKDDDSLAFLKLPIQEGFIVAMDNFSSGSWYRFLHDKIQSSAAALVSNEKQKSELRIRLGTLLLELNNRIQRQHEKESKLQLPQQELVNPQVTVSAVTKAKNKARKKTWVVLSGVDLLNMEVDSISCHKKRLELIRANLGAARIAASQSAFFPAADYMCQAQSLINHRLLWDRYYDLALEVFTYACEMAYCCGDAKECLKLYQKVRGYRKSQEDSWKASYIAMKSLGSEARYAESADIAFEVLNEAGFVIPMTGATPEDVGMAFEKMLSELSKVTDQEILRMEEEAIDDVSALIWNICSASALFVWHANRPLDHTFICCNMTLRTLRLGLSEYTGQSFALQAISCVVMNHFDLAKRLHGLWSHPEIVQRFTGHEVEAGTMAAGNACSGHMFWPLPRVADGFLKGYTSGMKTGAIEWAMTDAGCFMLTQFLAGTPLPVFETDCWVFVREMKKYGNRIHRPMCEMYLQCALNLMGKADGSSLTILKGEATKEYRMELIMQGKTPDEFPVNVAWFAQLMLSYYFEDFETAVDMAVRHEDFGGLDWPLVWSVSHPYFRGLAYVAKYRLLNASKSTACCGWFTKRKEATFYFKRAMKQLDMLKLYAENGLINAIHMYKILQAEVASVSPGSDPKEVVGLYGDAIRSAARSGFRQDSALAAERLGVYTMAFDKVTAKFRIESAISDYTQWGASAKADLLRSNYPDLDLPDEDEMSARSTSSAGSSRRHRVSAFSADSKHQAVNLTAEICD</sequence>
<dbReference type="EMBL" id="CAICTM010001335">
    <property type="protein sequence ID" value="CAB9522752.1"/>
    <property type="molecule type" value="Genomic_DNA"/>
</dbReference>
<reference evidence="3" key="1">
    <citation type="submission" date="2020-06" db="EMBL/GenBank/DDBJ databases">
        <authorList>
            <consortium name="Plant Systems Biology data submission"/>
        </authorList>
    </citation>
    <scope>NUCLEOTIDE SEQUENCE</scope>
    <source>
        <strain evidence="3">D6</strain>
    </source>
</reference>
<dbReference type="Gene3D" id="3.40.50.300">
    <property type="entry name" value="P-loop containing nucleotide triphosphate hydrolases"/>
    <property type="match status" value="1"/>
</dbReference>
<feature type="region of interest" description="Disordered" evidence="1">
    <location>
        <begin position="1111"/>
        <end position="1136"/>
    </location>
</feature>
<dbReference type="InterPro" id="IPR053159">
    <property type="entry name" value="Hybrid_Histidine_Kinase"/>
</dbReference>
<protein>
    <submittedName>
        <fullName evidence="3">Transcriptional regulator</fullName>
    </submittedName>
</protein>
<keyword evidence="4" id="KW-1185">Reference proteome</keyword>
<name>A0A9N8EKI1_9STRA</name>
<dbReference type="Proteomes" id="UP001153069">
    <property type="component" value="Unassembled WGS sequence"/>
</dbReference>
<gene>
    <name evidence="3" type="ORF">SEMRO_1337_G264080.1</name>
</gene>
<comment type="caution">
    <text evidence="3">The sequence shown here is derived from an EMBL/GenBank/DDBJ whole genome shotgun (WGS) entry which is preliminary data.</text>
</comment>
<evidence type="ECO:0000259" key="2">
    <source>
        <dbReference type="Pfam" id="PF13191"/>
    </source>
</evidence>
<dbReference type="AlphaFoldDB" id="A0A9N8EKI1"/>
<organism evidence="3 4">
    <name type="scientific">Seminavis robusta</name>
    <dbReference type="NCBI Taxonomy" id="568900"/>
    <lineage>
        <taxon>Eukaryota</taxon>
        <taxon>Sar</taxon>
        <taxon>Stramenopiles</taxon>
        <taxon>Ochrophyta</taxon>
        <taxon>Bacillariophyta</taxon>
        <taxon>Bacillariophyceae</taxon>
        <taxon>Bacillariophycidae</taxon>
        <taxon>Naviculales</taxon>
        <taxon>Naviculaceae</taxon>
        <taxon>Seminavis</taxon>
    </lineage>
</organism>
<evidence type="ECO:0000313" key="3">
    <source>
        <dbReference type="EMBL" id="CAB9522752.1"/>
    </source>
</evidence>
<dbReference type="Pfam" id="PF13191">
    <property type="entry name" value="AAA_16"/>
    <property type="match status" value="1"/>
</dbReference>
<dbReference type="InterPro" id="IPR027417">
    <property type="entry name" value="P-loop_NTPase"/>
</dbReference>
<dbReference type="OrthoDB" id="60033at2759"/>
<proteinExistence type="predicted"/>